<evidence type="ECO:0000313" key="1">
    <source>
        <dbReference type="EMBL" id="TQF65762.1"/>
    </source>
</evidence>
<dbReference type="RefSeq" id="WP_142102676.1">
    <property type="nucleotide sequence ID" value="NZ_VIGH01000010.1"/>
</dbReference>
<sequence length="106" mass="11598">MNDLSNGVDDMVRAILAYELEDLDTVDAMAVDDIRAGLLDDWVRAIASSGMLSERIVTEVERAWRFDPELLVDALLDGADEVTLRRFKGSRGRHADSLSAAASAFA</sequence>
<dbReference type="OrthoDB" id="4481080at2"/>
<evidence type="ECO:0000313" key="2">
    <source>
        <dbReference type="Proteomes" id="UP000316256"/>
    </source>
</evidence>
<gene>
    <name evidence="1" type="ORF">FK531_20225</name>
</gene>
<proteinExistence type="predicted"/>
<protein>
    <submittedName>
        <fullName evidence="1">Uncharacterized protein</fullName>
    </submittedName>
</protein>
<reference evidence="1 2" key="1">
    <citation type="submission" date="2019-06" db="EMBL/GenBank/DDBJ databases">
        <title>Rhodococcus spaelei sp. nov., isolated from a cave.</title>
        <authorList>
            <person name="Lee S.D."/>
        </authorList>
    </citation>
    <scope>NUCLEOTIDE SEQUENCE [LARGE SCALE GENOMIC DNA]</scope>
    <source>
        <strain evidence="1 2">C9-5</strain>
    </source>
</reference>
<dbReference type="Proteomes" id="UP000316256">
    <property type="component" value="Unassembled WGS sequence"/>
</dbReference>
<accession>A0A541B0C5</accession>
<keyword evidence="2" id="KW-1185">Reference proteome</keyword>
<dbReference type="EMBL" id="VIGH01000010">
    <property type="protein sequence ID" value="TQF65762.1"/>
    <property type="molecule type" value="Genomic_DNA"/>
</dbReference>
<dbReference type="AlphaFoldDB" id="A0A541B0C5"/>
<organism evidence="1 2">
    <name type="scientific">Rhodococcus spelaei</name>
    <dbReference type="NCBI Taxonomy" id="2546320"/>
    <lineage>
        <taxon>Bacteria</taxon>
        <taxon>Bacillati</taxon>
        <taxon>Actinomycetota</taxon>
        <taxon>Actinomycetes</taxon>
        <taxon>Mycobacteriales</taxon>
        <taxon>Nocardiaceae</taxon>
        <taxon>Rhodococcus</taxon>
    </lineage>
</organism>
<name>A0A541B0C5_9NOCA</name>
<comment type="caution">
    <text evidence="1">The sequence shown here is derived from an EMBL/GenBank/DDBJ whole genome shotgun (WGS) entry which is preliminary data.</text>
</comment>